<gene>
    <name evidence="1" type="ORF">EZ428_13975</name>
</gene>
<sequence>MKKNQTFTNYDELKAGLKSMKCEMNQIQENIKLDAKAYLVGIPKRISYGVFNRNYHHKILTSNPIGKIMSKTINSTILKKENFITKMLSSLFFKQVGKKVEHKLLRFRK</sequence>
<name>A0A4R0MTH9_9SPHI</name>
<organism evidence="1 2">
    <name type="scientific">Pedobacter frigiditerrae</name>
    <dbReference type="NCBI Taxonomy" id="2530452"/>
    <lineage>
        <taxon>Bacteria</taxon>
        <taxon>Pseudomonadati</taxon>
        <taxon>Bacteroidota</taxon>
        <taxon>Sphingobacteriia</taxon>
        <taxon>Sphingobacteriales</taxon>
        <taxon>Sphingobacteriaceae</taxon>
        <taxon>Pedobacter</taxon>
    </lineage>
</organism>
<evidence type="ECO:0000313" key="2">
    <source>
        <dbReference type="Proteomes" id="UP000292884"/>
    </source>
</evidence>
<reference evidence="1 2" key="1">
    <citation type="submission" date="2019-02" db="EMBL/GenBank/DDBJ databases">
        <title>Pedobacter sp. RP-1-13 sp. nov., isolated from Arctic soil.</title>
        <authorList>
            <person name="Dahal R.H."/>
        </authorList>
    </citation>
    <scope>NUCLEOTIDE SEQUENCE [LARGE SCALE GENOMIC DNA]</scope>
    <source>
        <strain evidence="1 2">RP-1-13</strain>
    </source>
</reference>
<accession>A0A4R0MTH9</accession>
<dbReference type="AlphaFoldDB" id="A0A4R0MTH9"/>
<protein>
    <submittedName>
        <fullName evidence="1">Uncharacterized protein</fullName>
    </submittedName>
</protein>
<keyword evidence="2" id="KW-1185">Reference proteome</keyword>
<dbReference type="EMBL" id="SJSK01000003">
    <property type="protein sequence ID" value="TCC90379.1"/>
    <property type="molecule type" value="Genomic_DNA"/>
</dbReference>
<dbReference type="RefSeq" id="WP_131553780.1">
    <property type="nucleotide sequence ID" value="NZ_SJSK01000003.1"/>
</dbReference>
<comment type="caution">
    <text evidence="1">The sequence shown here is derived from an EMBL/GenBank/DDBJ whole genome shotgun (WGS) entry which is preliminary data.</text>
</comment>
<evidence type="ECO:0000313" key="1">
    <source>
        <dbReference type="EMBL" id="TCC90379.1"/>
    </source>
</evidence>
<dbReference type="Proteomes" id="UP000292884">
    <property type="component" value="Unassembled WGS sequence"/>
</dbReference>
<proteinExistence type="predicted"/>